<protein>
    <recommendedName>
        <fullName evidence="3">Phage protein</fullName>
    </recommendedName>
</protein>
<evidence type="ECO:0008006" key="3">
    <source>
        <dbReference type="Google" id="ProtNLM"/>
    </source>
</evidence>
<comment type="caution">
    <text evidence="1">The sequence shown here is derived from an EMBL/GenBank/DDBJ whole genome shotgun (WGS) entry which is preliminary data.</text>
</comment>
<accession>A0ABT2MZE1</accession>
<reference evidence="1 2" key="1">
    <citation type="journal article" date="2022" name="Front. Microbiol.">
        <title>High genomic differentiation and limited gene flow indicate recent cryptic speciation within the genus Laspinema (cyanobacteria).</title>
        <authorList>
            <person name="Stanojkovic A."/>
            <person name="Skoupy S."/>
            <person name="Skaloud P."/>
            <person name="Dvorak P."/>
        </authorList>
    </citation>
    <scope>NUCLEOTIDE SEQUENCE [LARGE SCALE GENOMIC DNA]</scope>
    <source>
        <strain evidence="1 2">D2a</strain>
    </source>
</reference>
<name>A0ABT2MZE1_9CYAN</name>
<gene>
    <name evidence="1" type="ORF">NG799_27755</name>
</gene>
<sequence length="85" mass="9967">MKESLTYTIMERFPEGQSTLTLYATPNDFDGITYYYEHDQINRSCGSFTEAIALAQSEWERMKESLIILEFKPELTEEEKAEIPF</sequence>
<dbReference type="RefSeq" id="WP_368009544.1">
    <property type="nucleotide sequence ID" value="NZ_JAMXFF010000074.1"/>
</dbReference>
<organism evidence="1 2">
    <name type="scientific">Laspinema palackyanum D2a</name>
    <dbReference type="NCBI Taxonomy" id="2953684"/>
    <lineage>
        <taxon>Bacteria</taxon>
        <taxon>Bacillati</taxon>
        <taxon>Cyanobacteriota</taxon>
        <taxon>Cyanophyceae</taxon>
        <taxon>Oscillatoriophycideae</taxon>
        <taxon>Oscillatoriales</taxon>
        <taxon>Laspinemataceae</taxon>
        <taxon>Laspinema</taxon>
        <taxon>Laspinema palackyanum</taxon>
    </lineage>
</organism>
<dbReference type="EMBL" id="JAMXFF010000074">
    <property type="protein sequence ID" value="MCT7970114.1"/>
    <property type="molecule type" value="Genomic_DNA"/>
</dbReference>
<keyword evidence="2" id="KW-1185">Reference proteome</keyword>
<proteinExistence type="predicted"/>
<dbReference type="Proteomes" id="UP001525890">
    <property type="component" value="Unassembled WGS sequence"/>
</dbReference>
<evidence type="ECO:0000313" key="1">
    <source>
        <dbReference type="EMBL" id="MCT7970114.1"/>
    </source>
</evidence>
<evidence type="ECO:0000313" key="2">
    <source>
        <dbReference type="Proteomes" id="UP001525890"/>
    </source>
</evidence>